<dbReference type="KEGG" id="bpy:Bphyt_6016"/>
<keyword evidence="1" id="KW-0472">Membrane</keyword>
<evidence type="ECO:0000256" key="1">
    <source>
        <dbReference type="SAM" id="Phobius"/>
    </source>
</evidence>
<dbReference type="HOGENOM" id="CLU_628024_0_0_4"/>
<dbReference type="Proteomes" id="UP000001739">
    <property type="component" value="Chromosome 2"/>
</dbReference>
<feature type="transmembrane region" description="Helical" evidence="1">
    <location>
        <begin position="262"/>
        <end position="280"/>
    </location>
</feature>
<dbReference type="eggNOG" id="ENOG50315FH">
    <property type="taxonomic scope" value="Bacteria"/>
</dbReference>
<keyword evidence="1" id="KW-0812">Transmembrane</keyword>
<feature type="transmembrane region" description="Helical" evidence="1">
    <location>
        <begin position="119"/>
        <end position="136"/>
    </location>
</feature>
<feature type="transmembrane region" description="Helical" evidence="1">
    <location>
        <begin position="148"/>
        <end position="168"/>
    </location>
</feature>
<feature type="transmembrane region" description="Helical" evidence="1">
    <location>
        <begin position="219"/>
        <end position="250"/>
    </location>
</feature>
<gene>
    <name evidence="2" type="ordered locus">Bphyt_6016</name>
</gene>
<evidence type="ECO:0008006" key="4">
    <source>
        <dbReference type="Google" id="ProtNLM"/>
    </source>
</evidence>
<reference evidence="2 3" key="1">
    <citation type="journal article" date="2011" name="J. Bacteriol.">
        <title>Complete genome sequence of the plant growth-promoting endophyte Burkholderia phytofirmans strain PsJN.</title>
        <authorList>
            <person name="Weilharter A."/>
            <person name="Mitter B."/>
            <person name="Shin M.V."/>
            <person name="Chain P.S."/>
            <person name="Nowak J."/>
            <person name="Sessitsch A."/>
        </authorList>
    </citation>
    <scope>NUCLEOTIDE SEQUENCE [LARGE SCALE GENOMIC DNA]</scope>
    <source>
        <strain evidence="3">DSM 17436 / LMG 22146 / PsJN</strain>
    </source>
</reference>
<dbReference type="AlphaFoldDB" id="B2T880"/>
<evidence type="ECO:0000313" key="3">
    <source>
        <dbReference type="Proteomes" id="UP000001739"/>
    </source>
</evidence>
<keyword evidence="1" id="KW-1133">Transmembrane helix</keyword>
<proteinExistence type="predicted"/>
<feature type="transmembrane region" description="Helical" evidence="1">
    <location>
        <begin position="60"/>
        <end position="78"/>
    </location>
</feature>
<name>B2T880_PARPJ</name>
<feature type="transmembrane region" description="Helical" evidence="1">
    <location>
        <begin position="386"/>
        <end position="418"/>
    </location>
</feature>
<dbReference type="RefSeq" id="WP_012427856.1">
    <property type="nucleotide sequence ID" value="NC_010676.1"/>
</dbReference>
<organism evidence="2 3">
    <name type="scientific">Paraburkholderia phytofirmans (strain DSM 17436 / LMG 22146 / PsJN)</name>
    <name type="common">Burkholderia phytofirmans</name>
    <dbReference type="NCBI Taxonomy" id="398527"/>
    <lineage>
        <taxon>Bacteria</taxon>
        <taxon>Pseudomonadati</taxon>
        <taxon>Pseudomonadota</taxon>
        <taxon>Betaproteobacteria</taxon>
        <taxon>Burkholderiales</taxon>
        <taxon>Burkholderiaceae</taxon>
        <taxon>Paraburkholderia</taxon>
    </lineage>
</organism>
<evidence type="ECO:0000313" key="2">
    <source>
        <dbReference type="EMBL" id="ACD20348.1"/>
    </source>
</evidence>
<dbReference type="EMBL" id="CP001053">
    <property type="protein sequence ID" value="ACD20348.1"/>
    <property type="molecule type" value="Genomic_DNA"/>
</dbReference>
<dbReference type="STRING" id="398527.Bphyt_6016"/>
<sequence>MSNAVIARRMSASTARWALQSSTSITWALFAGGLALSPLADFLSVRAAHGFDSEGGDARFSLVVRGTMVAGLLLLLLVSGRIRLSSWRTALLAMVAITASAATYAFADMSSVEFAQQAVFVLKVFSFFICLAALSGMGDRQLEKLEPFMRLTLLAYAVAIVMGAVFSIDLFRSYWADTQIRSGYKGIVYAQNEASALMIVGLAYGLLRVLTFGWSAWSGVLVGTIVLASCLVGTKAAMGGTIAMICSYFFCRHNVPQATVRALTFVGLLAVLAAAAYFSLPGVQSAADLSFQYFMYQHDHVNSGGILTMVLSGRDVKFLNVWDEVAKDGYVPLLTGGYPVVRYLVEIDVPDLVLAMGLPVCAFYLGDLGKAFVCGEGGAESRFGRWFFIVLMATACTAGHILVSAIVSPYLAMIAVLIKRAARNRRYLIEGPHDE</sequence>
<feature type="transmembrane region" description="Helical" evidence="1">
    <location>
        <begin position="188"/>
        <end position="207"/>
    </location>
</feature>
<accession>B2T880</accession>
<protein>
    <recommendedName>
        <fullName evidence="4">O-antigen polymerase</fullName>
    </recommendedName>
</protein>